<evidence type="ECO:0000313" key="3">
    <source>
        <dbReference type="Proteomes" id="UP000265618"/>
    </source>
</evidence>
<dbReference type="AlphaFoldDB" id="A0A9K3D538"/>
<keyword evidence="3" id="KW-1185">Reference proteome</keyword>
<accession>A0A9K3D538</accession>
<keyword evidence="1" id="KW-0472">Membrane</keyword>
<dbReference type="EMBL" id="BDIP01003823">
    <property type="protein sequence ID" value="GIQ88162.1"/>
    <property type="molecule type" value="Genomic_DNA"/>
</dbReference>
<name>A0A9K3D538_9EUKA</name>
<dbReference type="Proteomes" id="UP000265618">
    <property type="component" value="Unassembled WGS sequence"/>
</dbReference>
<sequence>MLSPLPDYAESVHIPMALSPIMGVSVTPAVLGEQATSVSIHLYSDVDMQTDMAKQTGLTLQVGGEEPVPALYLSDIQTYTAALCAAEGAFSVELALEGVVFAAVPYTPLPTSMILSLSSYSVGDTAAATVLFRDCFAQLVCGLGGASLSMDGGAAIPLEEEGNANGGCSYIALVTLPSESATLEFSVDTGLDGVDPFPQVVNVISGVLDPQASLDTLAKDTPLRTSASSVLIFETRDSNGYNVLSSYYQLPKLLVTVSGGDFEGTTYYCGDVIVRGTQRYECFVNIPATADDHVLLTFASEPDRTAPLIPFGDPIQQRVLGEQQMETVSLTPVILLCIVSLLVSGYALYMVRQRGGYSELLPSLPSVMVSPVRKDD</sequence>
<reference evidence="2 3" key="1">
    <citation type="journal article" date="2018" name="PLoS ONE">
        <title>The draft genome of Kipferlia bialata reveals reductive genome evolution in fornicate parasites.</title>
        <authorList>
            <person name="Tanifuji G."/>
            <person name="Takabayashi S."/>
            <person name="Kume K."/>
            <person name="Takagi M."/>
            <person name="Nakayama T."/>
            <person name="Kamikawa R."/>
            <person name="Inagaki Y."/>
            <person name="Hashimoto T."/>
        </authorList>
    </citation>
    <scope>NUCLEOTIDE SEQUENCE [LARGE SCALE GENOMIC DNA]</scope>
    <source>
        <strain evidence="2">NY0173</strain>
    </source>
</reference>
<keyword evidence="1" id="KW-1133">Transmembrane helix</keyword>
<comment type="caution">
    <text evidence="2">The sequence shown here is derived from an EMBL/GenBank/DDBJ whole genome shotgun (WGS) entry which is preliminary data.</text>
</comment>
<feature type="transmembrane region" description="Helical" evidence="1">
    <location>
        <begin position="333"/>
        <end position="351"/>
    </location>
</feature>
<evidence type="ECO:0000313" key="2">
    <source>
        <dbReference type="EMBL" id="GIQ88162.1"/>
    </source>
</evidence>
<gene>
    <name evidence="2" type="ORF">KIPB_010348</name>
</gene>
<keyword evidence="1" id="KW-0812">Transmembrane</keyword>
<organism evidence="2 3">
    <name type="scientific">Kipferlia bialata</name>
    <dbReference type="NCBI Taxonomy" id="797122"/>
    <lineage>
        <taxon>Eukaryota</taxon>
        <taxon>Metamonada</taxon>
        <taxon>Carpediemonas-like organisms</taxon>
        <taxon>Kipferlia</taxon>
    </lineage>
</organism>
<evidence type="ECO:0000256" key="1">
    <source>
        <dbReference type="SAM" id="Phobius"/>
    </source>
</evidence>
<protein>
    <submittedName>
        <fullName evidence="2">Uncharacterized protein</fullName>
    </submittedName>
</protein>
<proteinExistence type="predicted"/>